<keyword evidence="1" id="KW-0472">Membrane</keyword>
<reference evidence="2 3" key="1">
    <citation type="journal article" date="2013" name="Genome Announc.">
        <title>Draft genome sequence of MKD8, a conjugal recipient Mycobacterium smegmatis strain.</title>
        <authorList>
            <person name="Gray T.A."/>
            <person name="Palumbo M.J."/>
            <person name="Derbyshire K.M."/>
        </authorList>
    </citation>
    <scope>NUCLEOTIDE SEQUENCE [LARGE SCALE GENOMIC DNA]</scope>
    <source>
        <strain evidence="2 3">MKD8</strain>
    </source>
</reference>
<dbReference type="Pfam" id="PF11139">
    <property type="entry name" value="SfLAP"/>
    <property type="match status" value="1"/>
</dbReference>
<dbReference type="AlphaFoldDB" id="A0A2U9PI27"/>
<name>A0A2U9PI27_MYCSE</name>
<dbReference type="InterPro" id="IPR021315">
    <property type="entry name" value="Gap/Sap"/>
</dbReference>
<dbReference type="RefSeq" id="WP_003891723.1">
    <property type="nucleotide sequence ID" value="NZ_CP027541.1"/>
</dbReference>
<organism evidence="2 3">
    <name type="scientific">Mycolicibacterium smegmatis (strain MKD8)</name>
    <name type="common">Mycobacterium smegmatis</name>
    <dbReference type="NCBI Taxonomy" id="1214915"/>
    <lineage>
        <taxon>Bacteria</taxon>
        <taxon>Bacillati</taxon>
        <taxon>Actinomycetota</taxon>
        <taxon>Actinomycetes</taxon>
        <taxon>Mycobacteriales</taxon>
        <taxon>Mycobacteriaceae</taxon>
        <taxon>Mycolicibacterium</taxon>
    </lineage>
</organism>
<dbReference type="EMBL" id="CP027541">
    <property type="protein sequence ID" value="AWT51383.1"/>
    <property type="molecule type" value="Genomic_DNA"/>
</dbReference>
<protein>
    <submittedName>
        <fullName evidence="2">Integral membrane protein</fullName>
    </submittedName>
</protein>
<gene>
    <name evidence="2" type="ORF">D806_003890</name>
</gene>
<evidence type="ECO:0000313" key="2">
    <source>
        <dbReference type="EMBL" id="AWT51383.1"/>
    </source>
</evidence>
<keyword evidence="1" id="KW-1133">Transmembrane helix</keyword>
<keyword evidence="1" id="KW-0812">Transmembrane</keyword>
<sequence length="269" mass="28634">MWSDVVGLGFFTALNPMLLGFILLVISRPRPVPNLLVFWLGCLIVNVPMMFVPLAALHLVPSFTELARDLTTPEPGSSIQPFQLGTGIFAVAVAVLLAVRSGVKRRTPEPVTAGGVPDASDGATTVLVLDHASDPPPTGALKNAANKLSSKVRGFLQRIRDAWENGSLWVSLLFGLGYALPPPLALLVVTIIAGEGASVGTQIAAVAVFIFTMLAVLEIVLLTYVVAPTKTQAVLEPVHEWSHNHRQLILIVLFAVVGIWQMTTGLGLV</sequence>
<evidence type="ECO:0000256" key="1">
    <source>
        <dbReference type="SAM" id="Phobius"/>
    </source>
</evidence>
<feature type="transmembrane region" description="Helical" evidence="1">
    <location>
        <begin position="204"/>
        <end position="227"/>
    </location>
</feature>
<reference evidence="3" key="2">
    <citation type="submission" date="2018-03" db="EMBL/GenBank/DDBJ databases">
        <authorList>
            <person name="Derbyshire K."/>
            <person name="Gray T.A."/>
            <person name="Champion M."/>
        </authorList>
    </citation>
    <scope>NUCLEOTIDE SEQUENCE [LARGE SCALE GENOMIC DNA]</scope>
    <source>
        <strain evidence="3">MKD8</strain>
    </source>
</reference>
<accession>A0A2U9PI27</accession>
<feature type="transmembrane region" description="Helical" evidence="1">
    <location>
        <begin position="38"/>
        <end position="60"/>
    </location>
</feature>
<feature type="transmembrane region" description="Helical" evidence="1">
    <location>
        <begin position="168"/>
        <end position="192"/>
    </location>
</feature>
<feature type="transmembrane region" description="Helical" evidence="1">
    <location>
        <begin position="80"/>
        <end position="99"/>
    </location>
</feature>
<dbReference type="Proteomes" id="UP000011200">
    <property type="component" value="Chromosome"/>
</dbReference>
<feature type="transmembrane region" description="Helical" evidence="1">
    <location>
        <begin position="6"/>
        <end position="26"/>
    </location>
</feature>
<evidence type="ECO:0000313" key="3">
    <source>
        <dbReference type="Proteomes" id="UP000011200"/>
    </source>
</evidence>
<feature type="transmembrane region" description="Helical" evidence="1">
    <location>
        <begin position="248"/>
        <end position="268"/>
    </location>
</feature>
<proteinExistence type="predicted"/>